<keyword evidence="5" id="KW-0378">Hydrolase</keyword>
<dbReference type="Proteomes" id="UP001290861">
    <property type="component" value="Unassembled WGS sequence"/>
</dbReference>
<organism evidence="9 10">
    <name type="scientific">Pontiella agarivorans</name>
    <dbReference type="NCBI Taxonomy" id="3038953"/>
    <lineage>
        <taxon>Bacteria</taxon>
        <taxon>Pseudomonadati</taxon>
        <taxon>Kiritimatiellota</taxon>
        <taxon>Kiritimatiellia</taxon>
        <taxon>Kiritimatiellales</taxon>
        <taxon>Pontiellaceae</taxon>
        <taxon>Pontiella</taxon>
    </lineage>
</organism>
<feature type="domain" description="Glycoside hydrolase family 29 N-terminal" evidence="7">
    <location>
        <begin position="19"/>
        <end position="411"/>
    </location>
</feature>
<evidence type="ECO:0000256" key="3">
    <source>
        <dbReference type="ARBA" id="ARBA00012662"/>
    </source>
</evidence>
<dbReference type="InterPro" id="IPR017853">
    <property type="entry name" value="GH"/>
</dbReference>
<dbReference type="InterPro" id="IPR057739">
    <property type="entry name" value="Glyco_hydro_29_N"/>
</dbReference>
<proteinExistence type="inferred from homology"/>
<dbReference type="InterPro" id="IPR031919">
    <property type="entry name" value="Fucosidase_C"/>
</dbReference>
<sequence>MNKCLFAVCLWSAALCGAMEYTNSYSSLKRYECPEWFRDAKFGIWSHWGPQSVPKHSGWYARQMYLEGVLDFSRTGDAHKYHQETYGHQSEFGYKDLIPFFTAETWEPEKLMKLYKRAGARYFVSMGQHHDNFDMWNSKLQPWNSVNMGPKRDIVKEWQDAAKKEGLYFGVSFHGEAAWRFFESSRLSDSSGPMKGVPYDGWLTKEDGKGKWWEGYDPQDLYCRPHKATEPANIMWASGDEITEKGDPPDDAYLDKFIGRVNDVVDSYRPELLYFDSYHLPAGEERGLKLLSSFYNKSMQWHGGINQGVVQAKRLTPEEEDLFMLDYENTHAGQQREKPWQTDIGLDGWFYFDRETPRFMPTSDVVHTLIDIVSKNGNMLLNITQTADGEIQPYAYTFLEEMAEWMEINAEAIHGSRPWKIFGEGPSGIEGEKDKQHERIRYTPEDFRFTTKGDILYAFVMDYPEGGGEVLIKSLSEKRGLISGVVEKVGMLGVNSQLAWKMSPEGLVVELPETPPSKYACAIKIYR</sequence>
<dbReference type="Gene3D" id="2.60.40.1180">
    <property type="entry name" value="Golgi alpha-mannosidase II"/>
    <property type="match status" value="1"/>
</dbReference>
<name>A0ABU5MWD7_9BACT</name>
<dbReference type="SUPFAM" id="SSF51445">
    <property type="entry name" value="(Trans)glycosidases"/>
    <property type="match status" value="1"/>
</dbReference>
<reference evidence="9 10" key="1">
    <citation type="journal article" date="2024" name="Appl. Environ. Microbiol.">
        <title>Pontiella agarivorans sp. nov., a novel marine anaerobic bacterium capable of degrading macroalgal polysaccharides and fixing nitrogen.</title>
        <authorList>
            <person name="Liu N."/>
            <person name="Kivenson V."/>
            <person name="Peng X."/>
            <person name="Cui Z."/>
            <person name="Lankiewicz T.S."/>
            <person name="Gosselin K.M."/>
            <person name="English C.J."/>
            <person name="Blair E.M."/>
            <person name="O'Malley M.A."/>
            <person name="Valentine D.L."/>
        </authorList>
    </citation>
    <scope>NUCLEOTIDE SEQUENCE [LARGE SCALE GENOMIC DNA]</scope>
    <source>
        <strain evidence="9 10">NLcol2</strain>
    </source>
</reference>
<evidence type="ECO:0000256" key="4">
    <source>
        <dbReference type="ARBA" id="ARBA00022729"/>
    </source>
</evidence>
<protein>
    <recommendedName>
        <fullName evidence="3">alpha-L-fucosidase</fullName>
        <ecNumber evidence="3">3.2.1.51</ecNumber>
    </recommendedName>
</protein>
<keyword evidence="4" id="KW-0732">Signal</keyword>
<evidence type="ECO:0000313" key="9">
    <source>
        <dbReference type="EMBL" id="MDZ8118453.1"/>
    </source>
</evidence>
<evidence type="ECO:0000259" key="7">
    <source>
        <dbReference type="Pfam" id="PF01120"/>
    </source>
</evidence>
<keyword evidence="10" id="KW-1185">Reference proteome</keyword>
<dbReference type="SMART" id="SM00812">
    <property type="entry name" value="Alpha_L_fucos"/>
    <property type="match status" value="1"/>
</dbReference>
<feature type="domain" description="Alpha-L-fucosidase C-terminal" evidence="8">
    <location>
        <begin position="434"/>
        <end position="522"/>
    </location>
</feature>
<dbReference type="RefSeq" id="WP_322608253.1">
    <property type="nucleotide sequence ID" value="NZ_JARVCO010000008.1"/>
</dbReference>
<comment type="similarity">
    <text evidence="2">Belongs to the glycosyl hydrolase 29 family.</text>
</comment>
<dbReference type="Gene3D" id="3.20.20.80">
    <property type="entry name" value="Glycosidases"/>
    <property type="match status" value="1"/>
</dbReference>
<dbReference type="Pfam" id="PF16757">
    <property type="entry name" value="Fucosidase_C"/>
    <property type="match status" value="1"/>
</dbReference>
<comment type="function">
    <text evidence="1">Alpha-L-fucosidase is responsible for hydrolyzing the alpha-1,6-linked fucose joined to the reducing-end N-acetylglucosamine of the carbohydrate moieties of glycoproteins.</text>
</comment>
<dbReference type="InterPro" id="IPR013780">
    <property type="entry name" value="Glyco_hydro_b"/>
</dbReference>
<dbReference type="PANTHER" id="PTHR10030">
    <property type="entry name" value="ALPHA-L-FUCOSIDASE"/>
    <property type="match status" value="1"/>
</dbReference>
<accession>A0ABU5MWD7</accession>
<evidence type="ECO:0000256" key="1">
    <source>
        <dbReference type="ARBA" id="ARBA00004071"/>
    </source>
</evidence>
<dbReference type="EC" id="3.2.1.51" evidence="3"/>
<evidence type="ECO:0000256" key="5">
    <source>
        <dbReference type="ARBA" id="ARBA00022801"/>
    </source>
</evidence>
<comment type="caution">
    <text evidence="9">The sequence shown here is derived from an EMBL/GenBank/DDBJ whole genome shotgun (WGS) entry which is preliminary data.</text>
</comment>
<evidence type="ECO:0000313" key="10">
    <source>
        <dbReference type="Proteomes" id="UP001290861"/>
    </source>
</evidence>
<evidence type="ECO:0000256" key="6">
    <source>
        <dbReference type="ARBA" id="ARBA00023295"/>
    </source>
</evidence>
<gene>
    <name evidence="9" type="ORF">P9H32_07390</name>
</gene>
<dbReference type="InterPro" id="IPR000933">
    <property type="entry name" value="Glyco_hydro_29"/>
</dbReference>
<evidence type="ECO:0000256" key="2">
    <source>
        <dbReference type="ARBA" id="ARBA00007951"/>
    </source>
</evidence>
<evidence type="ECO:0000259" key="8">
    <source>
        <dbReference type="Pfam" id="PF16757"/>
    </source>
</evidence>
<dbReference type="EMBL" id="JARVCO010000008">
    <property type="protein sequence ID" value="MDZ8118453.1"/>
    <property type="molecule type" value="Genomic_DNA"/>
</dbReference>
<dbReference type="PANTHER" id="PTHR10030:SF37">
    <property type="entry name" value="ALPHA-L-FUCOSIDASE-RELATED"/>
    <property type="match status" value="1"/>
</dbReference>
<dbReference type="InterPro" id="IPR016286">
    <property type="entry name" value="FUC_metazoa-typ"/>
</dbReference>
<keyword evidence="6" id="KW-0326">Glycosidase</keyword>
<dbReference type="PIRSF" id="PIRSF001092">
    <property type="entry name" value="Alpha-L-fucosidase"/>
    <property type="match status" value="1"/>
</dbReference>
<dbReference type="Pfam" id="PF01120">
    <property type="entry name" value="Alpha_L_fucos"/>
    <property type="match status" value="1"/>
</dbReference>